<dbReference type="InterPro" id="IPR016024">
    <property type="entry name" value="ARM-type_fold"/>
</dbReference>
<comment type="caution">
    <text evidence="1">The sequence shown here is derived from an EMBL/GenBank/DDBJ whole genome shotgun (WGS) entry which is preliminary data.</text>
</comment>
<dbReference type="PANTHER" id="PTHR12697">
    <property type="entry name" value="PBS LYASE HEAT-LIKE PROTEIN"/>
    <property type="match status" value="1"/>
</dbReference>
<organism evidence="1 2">
    <name type="scientific">Anaeromyxobacter diazotrophicus</name>
    <dbReference type="NCBI Taxonomy" id="2590199"/>
    <lineage>
        <taxon>Bacteria</taxon>
        <taxon>Pseudomonadati</taxon>
        <taxon>Myxococcota</taxon>
        <taxon>Myxococcia</taxon>
        <taxon>Myxococcales</taxon>
        <taxon>Cystobacterineae</taxon>
        <taxon>Anaeromyxobacteraceae</taxon>
        <taxon>Anaeromyxobacter</taxon>
    </lineage>
</organism>
<keyword evidence="2" id="KW-1185">Reference proteome</keyword>
<dbReference type="AlphaFoldDB" id="A0A7I9VMW6"/>
<dbReference type="SUPFAM" id="SSF48371">
    <property type="entry name" value="ARM repeat"/>
    <property type="match status" value="1"/>
</dbReference>
<dbReference type="PANTHER" id="PTHR12697:SF5">
    <property type="entry name" value="DEOXYHYPUSINE HYDROXYLASE"/>
    <property type="match status" value="1"/>
</dbReference>
<accession>A0A7I9VMW6</accession>
<name>A0A7I9VMW6_9BACT</name>
<evidence type="ECO:0008006" key="3">
    <source>
        <dbReference type="Google" id="ProtNLM"/>
    </source>
</evidence>
<reference evidence="2" key="1">
    <citation type="journal article" date="2020" name="Appl. Environ. Microbiol.">
        <title>Diazotrophic Anaeromyxobacter Isolates from Soils.</title>
        <authorList>
            <person name="Masuda Y."/>
            <person name="Yamanaka H."/>
            <person name="Xu Z.X."/>
            <person name="Shiratori Y."/>
            <person name="Aono T."/>
            <person name="Amachi S."/>
            <person name="Senoo K."/>
            <person name="Itoh H."/>
        </authorList>
    </citation>
    <scope>NUCLEOTIDE SEQUENCE [LARGE SCALE GENOMIC DNA]</scope>
    <source>
        <strain evidence="2">R267</strain>
    </source>
</reference>
<evidence type="ECO:0000313" key="2">
    <source>
        <dbReference type="Proteomes" id="UP000503640"/>
    </source>
</evidence>
<dbReference type="GO" id="GO:0016491">
    <property type="term" value="F:oxidoreductase activity"/>
    <property type="evidence" value="ECO:0007669"/>
    <property type="project" value="TreeGrafter"/>
</dbReference>
<dbReference type="InterPro" id="IPR011989">
    <property type="entry name" value="ARM-like"/>
</dbReference>
<dbReference type="Gene3D" id="1.25.10.10">
    <property type="entry name" value="Leucine-rich Repeat Variant"/>
    <property type="match status" value="1"/>
</dbReference>
<evidence type="ECO:0000313" key="1">
    <source>
        <dbReference type="EMBL" id="GEJ57327.1"/>
    </source>
</evidence>
<dbReference type="Proteomes" id="UP000503640">
    <property type="component" value="Unassembled WGS sequence"/>
</dbReference>
<dbReference type="InterPro" id="IPR004155">
    <property type="entry name" value="PBS_lyase_HEAT"/>
</dbReference>
<gene>
    <name evidence="1" type="ORF">AMYX_20680</name>
</gene>
<proteinExistence type="predicted"/>
<dbReference type="EMBL" id="BJTG01000004">
    <property type="protein sequence ID" value="GEJ57327.1"/>
    <property type="molecule type" value="Genomic_DNA"/>
</dbReference>
<protein>
    <recommendedName>
        <fullName evidence="3">HEAT repeat domain-containing protein</fullName>
    </recommendedName>
</protein>
<dbReference type="SMART" id="SM00567">
    <property type="entry name" value="EZ_HEAT"/>
    <property type="match status" value="3"/>
</dbReference>
<dbReference type="Pfam" id="PF13646">
    <property type="entry name" value="HEAT_2"/>
    <property type="match status" value="1"/>
</dbReference>
<sequence>MERVVVSGSEAAQLLESAGVAPDRLAEAARRGLAAAPGFAVGPARDGDRRLLVQLTVERAEAFGGGPGAGAVAQVAVSLELTSADGEPSRREAGAAAEPLSDGPAALRVALERAATAAVDKAVAGVALQLGAERKSSPELVRDLTSPDAPVRDRAVRTLADRGAREAVPALIERLHDSDPAVVERAIGALAQLHDPRAAAPLIALARHRDGAYVAQLARLLGDVGGPDARAWLLTMSSGHPDDAVRGAARAALAELSERERQARADPR</sequence>